<dbReference type="GO" id="GO:0004222">
    <property type="term" value="F:metalloendopeptidase activity"/>
    <property type="evidence" value="ECO:0007669"/>
    <property type="project" value="InterPro"/>
</dbReference>
<feature type="transmembrane region" description="Helical" evidence="3">
    <location>
        <begin position="1339"/>
        <end position="1359"/>
    </location>
</feature>
<dbReference type="GO" id="GO:0003676">
    <property type="term" value="F:nucleic acid binding"/>
    <property type="evidence" value="ECO:0007669"/>
    <property type="project" value="InterPro"/>
</dbReference>
<evidence type="ECO:0000313" key="6">
    <source>
        <dbReference type="Proteomes" id="UP000734854"/>
    </source>
</evidence>
<name>A0A8J5IE75_ZINOF</name>
<dbReference type="PANTHER" id="PTHR33471">
    <property type="entry name" value="ATP-DEPENDENT ZINC METALLOPROTEASE-RELATED"/>
    <property type="match status" value="1"/>
</dbReference>
<evidence type="ECO:0000256" key="3">
    <source>
        <dbReference type="SAM" id="Phobius"/>
    </source>
</evidence>
<protein>
    <recommendedName>
        <fullName evidence="4">CCHC-type domain-containing protein</fullName>
    </recommendedName>
</protein>
<dbReference type="GO" id="GO:0008270">
    <property type="term" value="F:zinc ion binding"/>
    <property type="evidence" value="ECO:0007669"/>
    <property type="project" value="UniProtKB-KW"/>
</dbReference>
<dbReference type="GO" id="GO:0005524">
    <property type="term" value="F:ATP binding"/>
    <property type="evidence" value="ECO:0007669"/>
    <property type="project" value="InterPro"/>
</dbReference>
<feature type="region of interest" description="Disordered" evidence="2">
    <location>
        <begin position="43"/>
        <end position="63"/>
    </location>
</feature>
<evidence type="ECO:0000259" key="4">
    <source>
        <dbReference type="PROSITE" id="PS50158"/>
    </source>
</evidence>
<dbReference type="SMART" id="SM00343">
    <property type="entry name" value="ZnF_C2HC"/>
    <property type="match status" value="2"/>
</dbReference>
<gene>
    <name evidence="5" type="ORF">ZIOFF_006365</name>
</gene>
<keyword evidence="6" id="KW-1185">Reference proteome</keyword>
<feature type="region of interest" description="Disordered" evidence="2">
    <location>
        <begin position="453"/>
        <end position="479"/>
    </location>
</feature>
<keyword evidence="1" id="KW-0479">Metal-binding</keyword>
<keyword evidence="1" id="KW-0863">Zinc-finger</keyword>
<evidence type="ECO:0000256" key="1">
    <source>
        <dbReference type="PROSITE-ProRule" id="PRU00047"/>
    </source>
</evidence>
<dbReference type="PANTHER" id="PTHR33471:SF7">
    <property type="entry name" value="ATP-DEPENDENT ZINC METALLOPROTEASE-RELATED"/>
    <property type="match status" value="1"/>
</dbReference>
<dbReference type="PROSITE" id="PS50158">
    <property type="entry name" value="ZF_CCHC"/>
    <property type="match status" value="2"/>
</dbReference>
<dbReference type="SUPFAM" id="SSF57756">
    <property type="entry name" value="Retrovirus zinc finger-like domains"/>
    <property type="match status" value="1"/>
</dbReference>
<dbReference type="GO" id="GO:0006508">
    <property type="term" value="P:proteolysis"/>
    <property type="evidence" value="ECO:0007669"/>
    <property type="project" value="InterPro"/>
</dbReference>
<feature type="region of interest" description="Disordered" evidence="2">
    <location>
        <begin position="1100"/>
        <end position="1150"/>
    </location>
</feature>
<keyword evidence="3" id="KW-1133">Transmembrane helix</keyword>
<dbReference type="Gene3D" id="4.10.60.10">
    <property type="entry name" value="Zinc finger, CCHC-type"/>
    <property type="match status" value="1"/>
</dbReference>
<dbReference type="FunFam" id="1.20.58.760:FF:000016">
    <property type="entry name" value="Transmembrane protein"/>
    <property type="match status" value="1"/>
</dbReference>
<proteinExistence type="predicted"/>
<reference evidence="5 6" key="1">
    <citation type="submission" date="2020-08" db="EMBL/GenBank/DDBJ databases">
        <title>Plant Genome Project.</title>
        <authorList>
            <person name="Zhang R.-G."/>
        </authorList>
    </citation>
    <scope>NUCLEOTIDE SEQUENCE [LARGE SCALE GENOMIC DNA]</scope>
    <source>
        <tissue evidence="5">Rhizome</tissue>
    </source>
</reference>
<dbReference type="Proteomes" id="UP000734854">
    <property type="component" value="Unassembled WGS sequence"/>
</dbReference>
<feature type="compositionally biased region" description="Polar residues" evidence="2">
    <location>
        <begin position="1198"/>
        <end position="1219"/>
    </location>
</feature>
<feature type="region of interest" description="Disordered" evidence="2">
    <location>
        <begin position="319"/>
        <end position="388"/>
    </location>
</feature>
<evidence type="ECO:0000256" key="2">
    <source>
        <dbReference type="SAM" id="MobiDB-lite"/>
    </source>
</evidence>
<feature type="compositionally biased region" description="Basic and acidic residues" evidence="2">
    <location>
        <begin position="43"/>
        <end position="59"/>
    </location>
</feature>
<feature type="compositionally biased region" description="Basic residues" evidence="2">
    <location>
        <begin position="550"/>
        <end position="560"/>
    </location>
</feature>
<feature type="region of interest" description="Disordered" evidence="2">
    <location>
        <begin position="1172"/>
        <end position="1225"/>
    </location>
</feature>
<accession>A0A8J5IE75</accession>
<dbReference type="InterPro" id="IPR001878">
    <property type="entry name" value="Znf_CCHC"/>
</dbReference>
<feature type="transmembrane region" description="Helical" evidence="3">
    <location>
        <begin position="91"/>
        <end position="111"/>
    </location>
</feature>
<dbReference type="EMBL" id="JACMSC010000002">
    <property type="protein sequence ID" value="KAG6532519.1"/>
    <property type="molecule type" value="Genomic_DNA"/>
</dbReference>
<sequence length="1561" mass="174205">MMYQQVKVDRMLVWKAWDLVWAKPSSDRSMDRSVILVSGSVREEDREKKREDGPEHSGELTRQGSATNSVRVGIGLGPISLLIGSRYKRSWRASTVLAVLLLLAEFLLLPYCDLSFAELLFAEASCELPSAGLQLISCCCCWREVVASSPVDEKASKTVARFLHPEGVSISRFSGVSSTDGLIGFVHLTDTPRSRSFISEPRYIVEFKPHPKVLTSGISARSLFVGLTPGGARAREWINLEKTSRFHPSTIATTSRFGRDEEGEILEKKRWTKEQIHQSVINDEVMKIFEFSLPNDILCKIGGYNNAKELWNNLAKFHEGSSNSSHEEESSESSSSLHGGKELEVESYSTSKEEEEESSSSRLEQEEEASTSGRDEEESIHPSSTLGNSSDLILSKLHIICFECREYGHYKSKCLKRIRKTPPAPKVKEAGVPKRKSKEHVVCFQCKRRGHYRSQCPRGRQPHKDKRPSTSIGGAKANPKVSFKAHSCNPYKTHASNFIAIVNNDKHDNLRNRYMCLGAKHVSLDKDNSGNANPRITSSKAKENLGRNPKTTRHMPRNTSKKNDKLKLEVLEKENQVLRSRLDTLEKTLKNLEKSTLGSKGQKQKPKDMRGLSHKPKSQVVKPTYHNVPFNYGTRPRARKTITKVTRGVTPRVDLDESQMTKALKPRRVIRRVTREVIPSEYLVNPMSSNRSITLRNIEFMEFLNFGRKIRNSDISLVDRSERILIGPGKYGSVTRTDPGECGSVCSGIGILGGEWRMSRKCSRKNIGVCGRMKSYEGKTCRHGQYRCSCPCGEILIRVKVLVSEARQSGNPGSLEVLVSEAGQMENPGQGSDRMLSMMYQQVKVDRMLVWKAWDLVWAKTKLWIDQWIDPVIHWTDQETIRSEEDREKKEGGLVCGPIHLSPDRSTDRSETRPTLCSRYKRSWRASTVLAVLLLLAEFLLLPYCDLSFAELLFAEASCELPSAGLQLISCCCCWREVVASSPVDEKASKTVARFLHPEGVSISRFSGVSSTDGLIGFVHLTDTPRSRNFISEPRYIVEFKHCSGFYYLNLKLDVGDVEASILQYHSQIGEEGRFRRGDGSRRGDGLRLERKVARDRFRRGRACGSRRGDDSQQGELAVGEEGGSRQGELGDGDNGSPKRRRRLAGEEETARGRRWPLLLGLAAGGVRFARARGRGGRRSPTVRGGDWHDEREKTKQAGLNRSTDRFSPTGSINGSIQQAGEDEAVDERSNINFDARHTKPHRACCKRRKKKGEEEEEMAISFALLSPSPRFYGSLQVHKKWRAGASSPAVPAEVDLTPLEAAIAKKDSKAVKETLDQLGQIGWAKKWSSQPYVSRRMAAFLFTVVGTTGFLGVIAGQLPGDWGFFVPYLLGSISLIVLAIGSVSPGLLQAAIDGFSSFFPDYQERIARHESAHFLGDLLTGHGLLVAYLIGLPILGYSLDLGKEHVNLVDEKLQELIYSGQLDDKELDRLAVVSMAGLAAEGLKYDKVVGQSADLFTLQRFINRSKPQISKDQQQNLTRWAVLFAGSLLKNNAVVHEALMAAMAKKATVLECVQVIETAA</sequence>
<feature type="compositionally biased region" description="Basic and acidic residues" evidence="2">
    <location>
        <begin position="1186"/>
        <end position="1196"/>
    </location>
</feature>
<evidence type="ECO:0000313" key="5">
    <source>
        <dbReference type="EMBL" id="KAG6532519.1"/>
    </source>
</evidence>
<dbReference type="InterPro" id="IPR037219">
    <property type="entry name" value="Peptidase_M41-like"/>
</dbReference>
<feature type="region of interest" description="Disordered" evidence="2">
    <location>
        <begin position="526"/>
        <end position="565"/>
    </location>
</feature>
<feature type="transmembrane region" description="Helical" evidence="3">
    <location>
        <begin position="1365"/>
        <end position="1389"/>
    </location>
</feature>
<comment type="caution">
    <text evidence="5">The sequence shown here is derived from an EMBL/GenBank/DDBJ whole genome shotgun (WGS) entry which is preliminary data.</text>
</comment>
<dbReference type="SUPFAM" id="SSF140990">
    <property type="entry name" value="FtsH protease domain-like"/>
    <property type="match status" value="1"/>
</dbReference>
<feature type="region of interest" description="Disordered" evidence="2">
    <location>
        <begin position="593"/>
        <end position="617"/>
    </location>
</feature>
<feature type="compositionally biased region" description="Polar residues" evidence="2">
    <location>
        <begin position="529"/>
        <end position="539"/>
    </location>
</feature>
<feature type="domain" description="CCHC-type" evidence="4">
    <location>
        <begin position="401"/>
        <end position="414"/>
    </location>
</feature>
<keyword evidence="3" id="KW-0812">Transmembrane</keyword>
<dbReference type="InterPro" id="IPR036875">
    <property type="entry name" value="Znf_CCHC_sf"/>
</dbReference>
<dbReference type="GO" id="GO:0004176">
    <property type="term" value="F:ATP-dependent peptidase activity"/>
    <property type="evidence" value="ECO:0007669"/>
    <property type="project" value="InterPro"/>
</dbReference>
<keyword evidence="3" id="KW-0472">Membrane</keyword>
<organism evidence="5 6">
    <name type="scientific">Zingiber officinale</name>
    <name type="common">Ginger</name>
    <name type="synonym">Amomum zingiber</name>
    <dbReference type="NCBI Taxonomy" id="94328"/>
    <lineage>
        <taxon>Eukaryota</taxon>
        <taxon>Viridiplantae</taxon>
        <taxon>Streptophyta</taxon>
        <taxon>Embryophyta</taxon>
        <taxon>Tracheophyta</taxon>
        <taxon>Spermatophyta</taxon>
        <taxon>Magnoliopsida</taxon>
        <taxon>Liliopsida</taxon>
        <taxon>Zingiberales</taxon>
        <taxon>Zingiberaceae</taxon>
        <taxon>Zingiber</taxon>
    </lineage>
</organism>
<feature type="domain" description="CCHC-type" evidence="4">
    <location>
        <begin position="443"/>
        <end position="458"/>
    </location>
</feature>
<keyword evidence="1" id="KW-0862">Zinc</keyword>